<keyword evidence="1" id="KW-0472">Membrane</keyword>
<evidence type="ECO:0000259" key="2">
    <source>
        <dbReference type="Pfam" id="PF07245"/>
    </source>
</evidence>
<evidence type="ECO:0000313" key="5">
    <source>
        <dbReference type="WBParaSite" id="HPBE_0002248901-mRNA-1"/>
    </source>
</evidence>
<dbReference type="Proteomes" id="UP000050761">
    <property type="component" value="Unassembled WGS sequence"/>
</dbReference>
<organism evidence="4 5">
    <name type="scientific">Heligmosomoides polygyrus</name>
    <name type="common">Parasitic roundworm</name>
    <dbReference type="NCBI Taxonomy" id="6339"/>
    <lineage>
        <taxon>Eukaryota</taxon>
        <taxon>Metazoa</taxon>
        <taxon>Ecdysozoa</taxon>
        <taxon>Nematoda</taxon>
        <taxon>Chromadorea</taxon>
        <taxon>Rhabditida</taxon>
        <taxon>Rhabditina</taxon>
        <taxon>Rhabditomorpha</taxon>
        <taxon>Strongyloidea</taxon>
        <taxon>Heligmosomidae</taxon>
        <taxon>Heligmosomoides</taxon>
    </lineage>
</organism>
<keyword evidence="1" id="KW-0812">Transmembrane</keyword>
<reference evidence="5" key="2">
    <citation type="submission" date="2019-09" db="UniProtKB">
        <authorList>
            <consortium name="WormBaseParasite"/>
        </authorList>
    </citation>
    <scope>IDENTIFICATION</scope>
</reference>
<dbReference type="OrthoDB" id="5875705at2759"/>
<name>A0A183GIM0_HELPZ</name>
<accession>A0A3P8CKB3</accession>
<reference evidence="3 4" key="1">
    <citation type="submission" date="2018-11" db="EMBL/GenBank/DDBJ databases">
        <authorList>
            <consortium name="Pathogen Informatics"/>
        </authorList>
    </citation>
    <scope>NUCLEOTIDE SEQUENCE [LARGE SCALE GENOMIC DNA]</scope>
</reference>
<evidence type="ECO:0000256" key="1">
    <source>
        <dbReference type="SAM" id="Phobius"/>
    </source>
</evidence>
<sequence>MSRKACSDSDDVSPMSCQRFRIHKNVNDIVQSTSGLRTQSTTSFTRCLGSEEVSLMSRKACPDSDDVLPVKYLRGCAADIAQRVPGFRRLAATVILGGAQLTQAVNNNSYEVCTEDYCVSFPTPRTVEVVKFPPQTTLHDCTVKWKITNGHQLDIIETTCKSTPFCPSIDCTFCVANIANPECWPKAAIIGFGLALYVALLICYVFFAVPIVLGTPMRSDYFGKLFNRFTERIPFCTHEVQHATYWTASDALTLDHALGKMQFGKSINTTTGTPERVTGCVESCDGPGCDCFYPSSGCLFYRIYLVPNNDDIYEFYKRTRWKENTQLLVTITSNSAHSKKSLIRLYPTSQSVFRANTFITDGNQTAFAPPHYSPPLPLLRPNVEVRTSQNLLVARIPQLVTAEINLRIRRTLQTLAVVSDAIFTIKNTHCQGCYNCAKEWIPPSTSKDAVNENSKKNSDFSNMFWLDHRKPWLNKG</sequence>
<accession>A0A183GIM0</accession>
<keyword evidence="4" id="KW-1185">Reference proteome</keyword>
<dbReference type="WBParaSite" id="HPBE_0002248901-mRNA-1">
    <property type="protein sequence ID" value="HPBE_0002248901-mRNA-1"/>
    <property type="gene ID" value="HPBE_0002248901"/>
</dbReference>
<dbReference type="AlphaFoldDB" id="A0A183GIM0"/>
<dbReference type="InterPro" id="IPR009878">
    <property type="entry name" value="Phlebovirus_G2_fusion"/>
</dbReference>
<proteinExistence type="predicted"/>
<keyword evidence="1" id="KW-1133">Transmembrane helix</keyword>
<protein>
    <submittedName>
        <fullName evidence="5">Phlebovirus_G2 domain-containing protein</fullName>
    </submittedName>
</protein>
<dbReference type="Pfam" id="PF07245">
    <property type="entry name" value="Phlebovirus_G2"/>
    <property type="match status" value="1"/>
</dbReference>
<dbReference type="EMBL" id="UZAH01034032">
    <property type="protein sequence ID" value="VDP32871.1"/>
    <property type="molecule type" value="Genomic_DNA"/>
</dbReference>
<gene>
    <name evidence="3" type="ORF">HPBE_LOCUS22488</name>
</gene>
<feature type="domain" description="Phlebovirus glycoprotein G2 fusion" evidence="2">
    <location>
        <begin position="277"/>
        <end position="369"/>
    </location>
</feature>
<evidence type="ECO:0000313" key="4">
    <source>
        <dbReference type="Proteomes" id="UP000050761"/>
    </source>
</evidence>
<evidence type="ECO:0000313" key="3">
    <source>
        <dbReference type="EMBL" id="VDP32871.1"/>
    </source>
</evidence>
<feature type="transmembrane region" description="Helical" evidence="1">
    <location>
        <begin position="187"/>
        <end position="213"/>
    </location>
</feature>